<keyword evidence="2" id="KW-1185">Reference proteome</keyword>
<name>A0ABY2R7B3_9FLAO</name>
<organism evidence="1 2">
    <name type="scientific">Chryseobacterium candidae</name>
    <dbReference type="NCBI Taxonomy" id="1978493"/>
    <lineage>
        <taxon>Bacteria</taxon>
        <taxon>Pseudomonadati</taxon>
        <taxon>Bacteroidota</taxon>
        <taxon>Flavobacteriia</taxon>
        <taxon>Flavobacteriales</taxon>
        <taxon>Weeksellaceae</taxon>
        <taxon>Chryseobacterium group</taxon>
        <taxon>Chryseobacterium</taxon>
    </lineage>
</organism>
<evidence type="ECO:0000313" key="2">
    <source>
        <dbReference type="Proteomes" id="UP000306038"/>
    </source>
</evidence>
<comment type="caution">
    <text evidence="1">The sequence shown here is derived from an EMBL/GenBank/DDBJ whole genome shotgun (WGS) entry which is preliminary data.</text>
</comment>
<dbReference type="InterPro" id="IPR010921">
    <property type="entry name" value="Trp_repressor/repl_initiator"/>
</dbReference>
<dbReference type="SUPFAM" id="SSF48295">
    <property type="entry name" value="TrpR-like"/>
    <property type="match status" value="1"/>
</dbReference>
<accession>A0ABY2R7B3</accession>
<dbReference type="EMBL" id="SDLV01000018">
    <property type="protein sequence ID" value="THV60475.1"/>
    <property type="molecule type" value="Genomic_DNA"/>
</dbReference>
<proteinExistence type="predicted"/>
<reference evidence="1 2" key="1">
    <citation type="submission" date="2019-01" db="EMBL/GenBank/DDBJ databases">
        <authorList>
            <person name="B I."/>
            <person name="Ch S."/>
            <person name="Ch V.R."/>
        </authorList>
    </citation>
    <scope>NUCLEOTIDE SEQUENCE [LARGE SCALE GENOMIC DNA]</scope>
    <source>
        <strain evidence="1 2">JC507</strain>
    </source>
</reference>
<evidence type="ECO:0000313" key="1">
    <source>
        <dbReference type="EMBL" id="THV60475.1"/>
    </source>
</evidence>
<sequence length="103" mass="12250">MIKGPNYKKIYTDMVLAKYPGKIEVCGNILNKEYMSILDVIKLNRLLFETDNEIANQKLRSYDKRTVLEILHYQKENKLNNIQTAVHFKLSRNTITRWKKSFL</sequence>
<protein>
    <submittedName>
        <fullName evidence="1">Helix-turn-helix domain-containing protein</fullName>
    </submittedName>
</protein>
<dbReference type="RefSeq" id="WP_110367062.1">
    <property type="nucleotide sequence ID" value="NZ_SDLV01000018.1"/>
</dbReference>
<dbReference type="Proteomes" id="UP000306038">
    <property type="component" value="Unassembled WGS sequence"/>
</dbReference>
<gene>
    <name evidence="1" type="ORF">EK417_09765</name>
</gene>